<dbReference type="Proteomes" id="UP000035017">
    <property type="component" value="Unassembled WGS sequence"/>
</dbReference>
<dbReference type="AlphaFoldDB" id="A0A0D0KX51"/>
<protein>
    <submittedName>
        <fullName evidence="1">Uncharacterized protein</fullName>
    </submittedName>
</protein>
<evidence type="ECO:0000313" key="2">
    <source>
        <dbReference type="Proteomes" id="UP000035017"/>
    </source>
</evidence>
<dbReference type="EMBL" id="JXQV01000009">
    <property type="protein sequence ID" value="KIQ02984.1"/>
    <property type="molecule type" value="Genomic_DNA"/>
</dbReference>
<proteinExistence type="predicted"/>
<reference evidence="1 2" key="1">
    <citation type="submission" date="2014-12" db="EMBL/GenBank/DDBJ databases">
        <title>16Stimator: statistical estimation of ribosomal gene copy numbers from draft genome assemblies.</title>
        <authorList>
            <person name="Perisin M.A."/>
            <person name="Vetter M."/>
            <person name="Gilbert J.A."/>
            <person name="Bergelson J."/>
        </authorList>
    </citation>
    <scope>NUCLEOTIDE SEQUENCE [LARGE SCALE GENOMIC DNA]</scope>
    <source>
        <strain evidence="1 2">MEJ076</strain>
    </source>
</reference>
<comment type="caution">
    <text evidence="1">The sequence shown here is derived from an EMBL/GenBank/DDBJ whole genome shotgun (WGS) entry which is preliminary data.</text>
</comment>
<sequence length="210" mass="23836">MGSRSGDDINISPRYKVEHWKALTLDTNNPVENDWNIAVDILDDRITERFLKPAQYLINAPFEGSQPTFGFAILALDFVVIETIQGFREGKIKHNNGVSPLLFKKFCADWEPFIQTVDDPLKIEDAAGNLYSQGRCAIHHKGSTESLIVGITGEMITFNKDGSIHINRTVFHERLVDEFKRYLAQLRDPTSNDFRKNFQKKMNSICGMAG</sequence>
<dbReference type="OrthoDB" id="8367156at2"/>
<evidence type="ECO:0000313" key="1">
    <source>
        <dbReference type="EMBL" id="KIQ02984.1"/>
    </source>
</evidence>
<accession>A0A0D0KX51</accession>
<gene>
    <name evidence="1" type="ORF">RU07_10450</name>
</gene>
<name>A0A0D0KX51_AGRTU</name>
<organism evidence="1 2">
    <name type="scientific">Agrobacterium tumefaciens</name>
    <dbReference type="NCBI Taxonomy" id="358"/>
    <lineage>
        <taxon>Bacteria</taxon>
        <taxon>Pseudomonadati</taxon>
        <taxon>Pseudomonadota</taxon>
        <taxon>Alphaproteobacteria</taxon>
        <taxon>Hyphomicrobiales</taxon>
        <taxon>Rhizobiaceae</taxon>
        <taxon>Rhizobium/Agrobacterium group</taxon>
        <taxon>Agrobacterium</taxon>
        <taxon>Agrobacterium tumefaciens complex</taxon>
    </lineage>
</organism>